<evidence type="ECO:0000256" key="2">
    <source>
        <dbReference type="SAM" id="Phobius"/>
    </source>
</evidence>
<comment type="cofactor">
    <cofactor evidence="1">
        <name>Mg(2+)</name>
        <dbReference type="ChEBI" id="CHEBI:18420"/>
    </cofactor>
</comment>
<dbReference type="EMBL" id="LMXU01000032">
    <property type="protein sequence ID" value="KWT99808.1"/>
    <property type="molecule type" value="Genomic_DNA"/>
</dbReference>
<feature type="transmembrane region" description="Helical" evidence="2">
    <location>
        <begin position="12"/>
        <end position="31"/>
    </location>
</feature>
<dbReference type="PANTHER" id="PTHR46663:SF2">
    <property type="entry name" value="GGDEF DOMAIN-CONTAINING PROTEIN"/>
    <property type="match status" value="1"/>
</dbReference>
<dbReference type="FunFam" id="3.30.70.270:FF:000001">
    <property type="entry name" value="Diguanylate cyclase domain protein"/>
    <property type="match status" value="1"/>
</dbReference>
<sequence length="442" mass="50598">MIHSLIFKMKILLGISVVMAFSTAWLLYELYNSHIIATNNQNQLVNLQREVSSLQGQLWLFLEYQDNKSYNNLVNQQAKFSLGIEESNIPKPQIKKIKLLNTQLEELIEQDKKFQIVVKNSIQDSNSLMQRRALLNARYNMLIQNIHEHLATQQKRELLQTEKRTENTIIDITRVLALFFFAITAISYRLLRKFRTGSTAISEGIMKIKARDFSHRIECANIDLEFSSLGEAFNTMSEELEQNVVTKSVLENEVNKQTLELKRQKVALEYLSDHDSLTGVMNRRSFEVSLKAMISRAQRTGRIIGVLFIDLDKFKSINDNHGHRVGDQVLVKVAERLRENTRCTDLVSRYGGDEFVIGLDLLDDKESVLDKKTQLVSAITRTVSIDSTDYQVGASIGISYFPDDGDSYEQLINSADKAMYVAKNKKLDSVLLKSYQVNNKVV</sequence>
<evidence type="ECO:0000259" key="3">
    <source>
        <dbReference type="PROSITE" id="PS50885"/>
    </source>
</evidence>
<keyword evidence="6" id="KW-1185">Reference proteome</keyword>
<feature type="domain" description="GGDEF" evidence="4">
    <location>
        <begin position="302"/>
        <end position="435"/>
    </location>
</feature>
<dbReference type="GeneID" id="300180894"/>
<gene>
    <name evidence="5" type="ORF">APQ14_15740</name>
</gene>
<keyword evidence="2" id="KW-0812">Transmembrane</keyword>
<dbReference type="PROSITE" id="PS50885">
    <property type="entry name" value="HAMP"/>
    <property type="match status" value="1"/>
</dbReference>
<dbReference type="InterPro" id="IPR000160">
    <property type="entry name" value="GGDEF_dom"/>
</dbReference>
<dbReference type="Gene3D" id="6.10.340.10">
    <property type="match status" value="1"/>
</dbReference>
<dbReference type="InterPro" id="IPR029787">
    <property type="entry name" value="Nucleotide_cyclase"/>
</dbReference>
<name>A0A125P508_9VIBR</name>
<evidence type="ECO:0000259" key="4">
    <source>
        <dbReference type="PROSITE" id="PS50887"/>
    </source>
</evidence>
<dbReference type="GO" id="GO:0003824">
    <property type="term" value="F:catalytic activity"/>
    <property type="evidence" value="ECO:0007669"/>
    <property type="project" value="UniProtKB-ARBA"/>
</dbReference>
<dbReference type="SMART" id="SM00267">
    <property type="entry name" value="GGDEF"/>
    <property type="match status" value="1"/>
</dbReference>
<dbReference type="RefSeq" id="WP_060469305.1">
    <property type="nucleotide sequence ID" value="NZ_AP025515.1"/>
</dbReference>
<dbReference type="InterPro" id="IPR043128">
    <property type="entry name" value="Rev_trsase/Diguanyl_cyclase"/>
</dbReference>
<dbReference type="NCBIfam" id="TIGR00254">
    <property type="entry name" value="GGDEF"/>
    <property type="match status" value="1"/>
</dbReference>
<keyword evidence="2" id="KW-0472">Membrane</keyword>
<proteinExistence type="predicted"/>
<dbReference type="CDD" id="cd06225">
    <property type="entry name" value="HAMP"/>
    <property type="match status" value="1"/>
</dbReference>
<dbReference type="Gene3D" id="3.30.70.270">
    <property type="match status" value="1"/>
</dbReference>
<dbReference type="OrthoDB" id="766410at2"/>
<dbReference type="InterPro" id="IPR003660">
    <property type="entry name" value="HAMP_dom"/>
</dbReference>
<evidence type="ECO:0000313" key="6">
    <source>
        <dbReference type="Proteomes" id="UP000057389"/>
    </source>
</evidence>
<dbReference type="CDD" id="cd01949">
    <property type="entry name" value="GGDEF"/>
    <property type="match status" value="1"/>
</dbReference>
<dbReference type="InterPro" id="IPR052163">
    <property type="entry name" value="DGC-Regulatory_Protein"/>
</dbReference>
<dbReference type="GO" id="GO:0016020">
    <property type="term" value="C:membrane"/>
    <property type="evidence" value="ECO:0007669"/>
    <property type="project" value="InterPro"/>
</dbReference>
<keyword evidence="2" id="KW-1133">Transmembrane helix</keyword>
<organism evidence="5 6">
    <name type="scientific">Vibrio toranzoniae</name>
    <dbReference type="NCBI Taxonomy" id="1194427"/>
    <lineage>
        <taxon>Bacteria</taxon>
        <taxon>Pseudomonadati</taxon>
        <taxon>Pseudomonadota</taxon>
        <taxon>Gammaproteobacteria</taxon>
        <taxon>Vibrionales</taxon>
        <taxon>Vibrionaceae</taxon>
        <taxon>Vibrio</taxon>
    </lineage>
</organism>
<accession>A0A125P508</accession>
<evidence type="ECO:0000313" key="5">
    <source>
        <dbReference type="EMBL" id="KWT99808.1"/>
    </source>
</evidence>
<feature type="transmembrane region" description="Helical" evidence="2">
    <location>
        <begin position="172"/>
        <end position="191"/>
    </location>
</feature>
<comment type="caution">
    <text evidence="5">The sequence shown here is derived from an EMBL/GenBank/DDBJ whole genome shotgun (WGS) entry which is preliminary data.</text>
</comment>
<dbReference type="SUPFAM" id="SSF55073">
    <property type="entry name" value="Nucleotide cyclase"/>
    <property type="match status" value="1"/>
</dbReference>
<dbReference type="GO" id="GO:0007165">
    <property type="term" value="P:signal transduction"/>
    <property type="evidence" value="ECO:0007669"/>
    <property type="project" value="InterPro"/>
</dbReference>
<dbReference type="AlphaFoldDB" id="A0A125P508"/>
<dbReference type="PROSITE" id="PS50887">
    <property type="entry name" value="GGDEF"/>
    <property type="match status" value="1"/>
</dbReference>
<dbReference type="PANTHER" id="PTHR46663">
    <property type="entry name" value="DIGUANYLATE CYCLASE DGCT-RELATED"/>
    <property type="match status" value="1"/>
</dbReference>
<feature type="domain" description="HAMP" evidence="3">
    <location>
        <begin position="192"/>
        <end position="245"/>
    </location>
</feature>
<dbReference type="Proteomes" id="UP000057389">
    <property type="component" value="Unassembled WGS sequence"/>
</dbReference>
<dbReference type="Pfam" id="PF00990">
    <property type="entry name" value="GGDEF"/>
    <property type="match status" value="1"/>
</dbReference>
<protein>
    <submittedName>
        <fullName evidence="5">Diguanylate cyclase</fullName>
    </submittedName>
</protein>
<evidence type="ECO:0000256" key="1">
    <source>
        <dbReference type="ARBA" id="ARBA00001946"/>
    </source>
</evidence>
<reference evidence="5 6" key="1">
    <citation type="submission" date="2015-11" db="EMBL/GenBank/DDBJ databases">
        <title>Draft WGS of Vibrio toranzoniae.</title>
        <authorList>
            <person name="Lasa A."/>
            <person name="Romalde J.L."/>
        </authorList>
    </citation>
    <scope>NUCLEOTIDE SEQUENCE [LARGE SCALE GENOMIC DNA]</scope>
    <source>
        <strain evidence="5 6">Vb 10.8</strain>
    </source>
</reference>